<organism evidence="6 7">
    <name type="scientific">Chrysochromulina tobinii</name>
    <dbReference type="NCBI Taxonomy" id="1460289"/>
    <lineage>
        <taxon>Eukaryota</taxon>
        <taxon>Haptista</taxon>
        <taxon>Haptophyta</taxon>
        <taxon>Prymnesiophyceae</taxon>
        <taxon>Prymnesiales</taxon>
        <taxon>Chrysochromulinaceae</taxon>
        <taxon>Chrysochromulina</taxon>
    </lineage>
</organism>
<sequence length="375" mass="40118">MLIALLLVSLATALAIPPTCFDNFGSCMDACPAPESGARCDTELNVPGLGGQPGYCCHEPEYGCFSEQGYALANCASKDVTKYDDFFYCCEPRVRATGKTVEIAPGVLMPSINLGTCCGSDPKVGIPAWLAAGGSGIDTSNDYASTTDIAGVLASTPRSAFFMTSKVHVPCPGGCSPDYALEQYALEQVQLAIRTLAVVQLDLMLIHHPASDPENVALWKGLEQAVALNLTRAIGLSNFNPPQIDALLKVATVRPSVNQCDLSVGGQDKQCGERDEAISYNLAHNISYEAWSPMKNCPFDDTSMKAIAAAHNVSVAQVCLRWILERGCTLAVGTGDDPDTVAKYTAENLDLFNFRLAPADIREINKIASRRRRAL</sequence>
<comment type="similarity">
    <text evidence="1">Belongs to the aldo/keto reductase family.</text>
</comment>
<dbReference type="Gene3D" id="3.20.20.100">
    <property type="entry name" value="NADP-dependent oxidoreductase domain"/>
    <property type="match status" value="1"/>
</dbReference>
<feature type="signal peptide" evidence="4">
    <location>
        <begin position="1"/>
        <end position="15"/>
    </location>
</feature>
<dbReference type="EMBL" id="JWZX01002083">
    <property type="protein sequence ID" value="KOO31117.1"/>
    <property type="molecule type" value="Genomic_DNA"/>
</dbReference>
<keyword evidence="2" id="KW-0521">NADP</keyword>
<dbReference type="PANTHER" id="PTHR43827:SF3">
    <property type="entry name" value="NADP-DEPENDENT OXIDOREDUCTASE DOMAIN-CONTAINING PROTEIN"/>
    <property type="match status" value="1"/>
</dbReference>
<keyword evidence="4" id="KW-0732">Signal</keyword>
<keyword evidence="7" id="KW-1185">Reference proteome</keyword>
<dbReference type="InterPro" id="IPR023210">
    <property type="entry name" value="NADP_OxRdtase_dom"/>
</dbReference>
<proteinExistence type="inferred from homology"/>
<feature type="domain" description="NADP-dependent oxidoreductase" evidence="5">
    <location>
        <begin position="130"/>
        <end position="367"/>
    </location>
</feature>
<reference evidence="7" key="1">
    <citation type="journal article" date="2015" name="PLoS Genet.">
        <title>Genome Sequence and Transcriptome Analyses of Chrysochromulina tobin: Metabolic Tools for Enhanced Algal Fitness in the Prominent Order Prymnesiales (Haptophyceae).</title>
        <authorList>
            <person name="Hovde B.T."/>
            <person name="Deodato C.R."/>
            <person name="Hunsperger H.M."/>
            <person name="Ryken S.A."/>
            <person name="Yost W."/>
            <person name="Jha R.K."/>
            <person name="Patterson J."/>
            <person name="Monnat R.J. Jr."/>
            <person name="Barlow S.B."/>
            <person name="Starkenburg S.R."/>
            <person name="Cattolico R.A."/>
        </authorList>
    </citation>
    <scope>NUCLEOTIDE SEQUENCE</scope>
    <source>
        <strain evidence="7">CCMP291</strain>
    </source>
</reference>
<evidence type="ECO:0000256" key="1">
    <source>
        <dbReference type="ARBA" id="ARBA00007905"/>
    </source>
</evidence>
<accession>A0A0M0JXT6</accession>
<name>A0A0M0JXT6_9EUKA</name>
<dbReference type="Proteomes" id="UP000037460">
    <property type="component" value="Unassembled WGS sequence"/>
</dbReference>
<evidence type="ECO:0000313" key="6">
    <source>
        <dbReference type="EMBL" id="KOO31117.1"/>
    </source>
</evidence>
<dbReference type="PRINTS" id="PR00069">
    <property type="entry name" value="ALDKETRDTASE"/>
</dbReference>
<comment type="caution">
    <text evidence="6">The sequence shown here is derived from an EMBL/GenBank/DDBJ whole genome shotgun (WGS) entry which is preliminary data.</text>
</comment>
<evidence type="ECO:0000256" key="3">
    <source>
        <dbReference type="ARBA" id="ARBA00023002"/>
    </source>
</evidence>
<evidence type="ECO:0000256" key="4">
    <source>
        <dbReference type="SAM" id="SignalP"/>
    </source>
</evidence>
<dbReference type="Pfam" id="PF00248">
    <property type="entry name" value="Aldo_ket_red"/>
    <property type="match status" value="1"/>
</dbReference>
<dbReference type="InterPro" id="IPR020471">
    <property type="entry name" value="AKR"/>
</dbReference>
<evidence type="ECO:0000313" key="7">
    <source>
        <dbReference type="Proteomes" id="UP000037460"/>
    </source>
</evidence>
<keyword evidence="3" id="KW-0560">Oxidoreductase</keyword>
<dbReference type="InterPro" id="IPR018170">
    <property type="entry name" value="Aldo/ket_reductase_CS"/>
</dbReference>
<dbReference type="GO" id="GO:0016616">
    <property type="term" value="F:oxidoreductase activity, acting on the CH-OH group of donors, NAD or NADP as acceptor"/>
    <property type="evidence" value="ECO:0007669"/>
    <property type="project" value="UniProtKB-ARBA"/>
</dbReference>
<evidence type="ECO:0000259" key="5">
    <source>
        <dbReference type="Pfam" id="PF00248"/>
    </source>
</evidence>
<dbReference type="OrthoDB" id="416253at2759"/>
<dbReference type="PANTHER" id="PTHR43827">
    <property type="entry name" value="2,5-DIKETO-D-GLUCONIC ACID REDUCTASE"/>
    <property type="match status" value="1"/>
</dbReference>
<dbReference type="PROSITE" id="PS00062">
    <property type="entry name" value="ALDOKETO_REDUCTASE_2"/>
    <property type="match status" value="1"/>
</dbReference>
<dbReference type="CDD" id="cd19071">
    <property type="entry name" value="AKR_AKR1-5-like"/>
    <property type="match status" value="1"/>
</dbReference>
<gene>
    <name evidence="6" type="ORF">Ctob_009571</name>
</gene>
<feature type="chain" id="PRO_5013221035" evidence="4">
    <location>
        <begin position="16"/>
        <end position="375"/>
    </location>
</feature>
<evidence type="ECO:0000256" key="2">
    <source>
        <dbReference type="ARBA" id="ARBA00022857"/>
    </source>
</evidence>
<dbReference type="AlphaFoldDB" id="A0A0M0JXT6"/>
<dbReference type="SUPFAM" id="SSF51430">
    <property type="entry name" value="NAD(P)-linked oxidoreductase"/>
    <property type="match status" value="1"/>
</dbReference>
<protein>
    <submittedName>
        <fullName evidence="6">Aldo keto reductase family oxidoreductase</fullName>
    </submittedName>
</protein>
<dbReference type="InterPro" id="IPR036812">
    <property type="entry name" value="NAD(P)_OxRdtase_dom_sf"/>
</dbReference>